<name>H9UMA3_SPIAZ</name>
<keyword evidence="2" id="KW-1185">Reference proteome</keyword>
<sequence length="288" mass="31725">MRTIVTRPVSRPYRSTALVSIAVLVLLLALLLSACSGPFQTTPGSGIPAAIAAGTREVDFAGYRGTPQSLPGDMFVEGENGAGVTIADGYEPFAGVYRYEGDPDARFSGFAAASEAGSSQVSFAIRERGEADLRNARLFYPYTNTTRYTIAGFRVHYYVEVWFVGVRDNRIRLKYHTDTSGFGDIDDIVSTPNPRLAEYPVFGIGFAVNGREAQNRTLVQTEFLLPSDQQLQPGEKAWFRWQYSNGVYDDGESRSALGISDIVIEPIIHSERSSYYHHSTRAPGWPGR</sequence>
<dbReference type="KEGG" id="sfc:Spiaf_2620"/>
<evidence type="ECO:0000313" key="1">
    <source>
        <dbReference type="EMBL" id="AFG38646.1"/>
    </source>
</evidence>
<accession>H9UMA3</accession>
<dbReference type="AlphaFoldDB" id="H9UMA3"/>
<dbReference type="HOGENOM" id="CLU_993604_0_0_12"/>
<proteinExistence type="predicted"/>
<dbReference type="Proteomes" id="UP000007383">
    <property type="component" value="Chromosome"/>
</dbReference>
<dbReference type="OrthoDB" id="7195851at2"/>
<organism evidence="1 2">
    <name type="scientific">Spirochaeta africana (strain ATCC 700263 / DSM 8902 / Z-7692)</name>
    <dbReference type="NCBI Taxonomy" id="889378"/>
    <lineage>
        <taxon>Bacteria</taxon>
        <taxon>Pseudomonadati</taxon>
        <taxon>Spirochaetota</taxon>
        <taxon>Spirochaetia</taxon>
        <taxon>Spirochaetales</taxon>
        <taxon>Spirochaetaceae</taxon>
        <taxon>Spirochaeta</taxon>
    </lineage>
</organism>
<dbReference type="EMBL" id="CP003282">
    <property type="protein sequence ID" value="AFG38646.1"/>
    <property type="molecule type" value="Genomic_DNA"/>
</dbReference>
<dbReference type="RefSeq" id="WP_014456628.1">
    <property type="nucleotide sequence ID" value="NC_017098.1"/>
</dbReference>
<gene>
    <name evidence="1" type="ordered locus">Spiaf_2620</name>
</gene>
<reference evidence="2" key="1">
    <citation type="journal article" date="2013" name="Stand. Genomic Sci.">
        <title>Complete genome sequence of the halophilic bacterium Spirochaeta africana type strain (Z-7692(T)) from the alkaline Lake Magadi in the East African Rift.</title>
        <authorList>
            <person name="Liolos K."/>
            <person name="Abt B."/>
            <person name="Scheuner C."/>
            <person name="Teshima H."/>
            <person name="Held B."/>
            <person name="Lapidus A."/>
            <person name="Nolan M."/>
            <person name="Lucas S."/>
            <person name="Deshpande S."/>
            <person name="Cheng J.F."/>
            <person name="Tapia R."/>
            <person name="Goodwin L.A."/>
            <person name="Pitluck S."/>
            <person name="Pagani I."/>
            <person name="Ivanova N."/>
            <person name="Mavromatis K."/>
            <person name="Mikhailova N."/>
            <person name="Huntemann M."/>
            <person name="Pati A."/>
            <person name="Chen A."/>
            <person name="Palaniappan K."/>
            <person name="Land M."/>
            <person name="Rohde M."/>
            <person name="Tindall B.J."/>
            <person name="Detter J.C."/>
            <person name="Goker M."/>
            <person name="Bristow J."/>
            <person name="Eisen J.A."/>
            <person name="Markowitz V."/>
            <person name="Hugenholtz P."/>
            <person name="Woyke T."/>
            <person name="Klenk H.P."/>
            <person name="Kyrpides N.C."/>
        </authorList>
    </citation>
    <scope>NUCLEOTIDE SEQUENCE</scope>
    <source>
        <strain evidence="2">ATCC 700263 / DSM 8902 / Z-7692</strain>
    </source>
</reference>
<dbReference type="PROSITE" id="PS51257">
    <property type="entry name" value="PROKAR_LIPOPROTEIN"/>
    <property type="match status" value="1"/>
</dbReference>
<protein>
    <submittedName>
        <fullName evidence="1">Uncharacterized protein</fullName>
    </submittedName>
</protein>
<evidence type="ECO:0000313" key="2">
    <source>
        <dbReference type="Proteomes" id="UP000007383"/>
    </source>
</evidence>